<dbReference type="SMART" id="SM00917">
    <property type="entry name" value="LeuA_dimer"/>
    <property type="match status" value="1"/>
</dbReference>
<dbReference type="AlphaFoldDB" id="C0GDS3"/>
<dbReference type="GO" id="GO:0005737">
    <property type="term" value="C:cytoplasm"/>
    <property type="evidence" value="ECO:0007669"/>
    <property type="project" value="UniProtKB-UniRule"/>
</dbReference>
<reference evidence="13 14" key="1">
    <citation type="submission" date="2009-02" db="EMBL/GenBank/DDBJ databases">
        <title>Sequencing of the draft genome and assembly of Dethiobacter alkaliphilus AHT 1.</title>
        <authorList>
            <consortium name="US DOE Joint Genome Institute (JGI-PGF)"/>
            <person name="Lucas S."/>
            <person name="Copeland A."/>
            <person name="Lapidus A."/>
            <person name="Glavina del Rio T."/>
            <person name="Dalin E."/>
            <person name="Tice H."/>
            <person name="Bruce D."/>
            <person name="Goodwin L."/>
            <person name="Pitluck S."/>
            <person name="Larimer F."/>
            <person name="Land M.L."/>
            <person name="Hauser L."/>
            <person name="Muyzer G."/>
        </authorList>
    </citation>
    <scope>NUCLEOTIDE SEQUENCE [LARGE SCALE GENOMIC DNA]</scope>
    <source>
        <strain evidence="13 14">AHT 1</strain>
    </source>
</reference>
<dbReference type="InterPro" id="IPR002034">
    <property type="entry name" value="AIPM/Hcit_synth_CS"/>
</dbReference>
<evidence type="ECO:0000256" key="10">
    <source>
        <dbReference type="ARBA" id="ARBA00023304"/>
    </source>
</evidence>
<dbReference type="PROSITE" id="PS00815">
    <property type="entry name" value="AIPM_HOMOCIT_SYNTH_1"/>
    <property type="match status" value="1"/>
</dbReference>
<comment type="similarity">
    <text evidence="2 11">Belongs to the alpha-IPM synthase/homocitrate synthase family. LeuA type 1 subfamily.</text>
</comment>
<evidence type="ECO:0000256" key="8">
    <source>
        <dbReference type="ARBA" id="ARBA00022723"/>
    </source>
</evidence>
<feature type="binding site" evidence="11">
    <location>
        <position position="238"/>
    </location>
    <ligand>
        <name>Mn(2+)</name>
        <dbReference type="ChEBI" id="CHEBI:29035"/>
    </ligand>
</feature>
<dbReference type="InterPro" id="IPR036230">
    <property type="entry name" value="LeuA_allosteric_dom_sf"/>
</dbReference>
<keyword evidence="7 11" id="KW-0808">Transferase</keyword>
<dbReference type="Pfam" id="PF22617">
    <property type="entry name" value="HCS_D2"/>
    <property type="match status" value="1"/>
</dbReference>
<dbReference type="FunFam" id="1.10.238.260:FF:000001">
    <property type="entry name" value="2-isopropylmalate synthase"/>
    <property type="match status" value="1"/>
</dbReference>
<evidence type="ECO:0000256" key="11">
    <source>
        <dbReference type="HAMAP-Rule" id="MF_01025"/>
    </source>
</evidence>
<dbReference type="NCBIfam" id="TIGR00973">
    <property type="entry name" value="leuA_bact"/>
    <property type="match status" value="1"/>
</dbReference>
<evidence type="ECO:0000256" key="6">
    <source>
        <dbReference type="ARBA" id="ARBA00022605"/>
    </source>
</evidence>
<keyword evidence="9 11" id="KW-0464">Manganese</keyword>
<dbReference type="InterPro" id="IPR054691">
    <property type="entry name" value="LeuA/HCS_post-cat"/>
</dbReference>
<dbReference type="Gene3D" id="3.20.20.70">
    <property type="entry name" value="Aldolase class I"/>
    <property type="match status" value="1"/>
</dbReference>
<evidence type="ECO:0000313" key="13">
    <source>
        <dbReference type="EMBL" id="EEG78556.1"/>
    </source>
</evidence>
<dbReference type="InterPro" id="IPR013785">
    <property type="entry name" value="Aldolase_TIM"/>
</dbReference>
<dbReference type="PANTHER" id="PTHR10277">
    <property type="entry name" value="HOMOCITRATE SYNTHASE-RELATED"/>
    <property type="match status" value="1"/>
</dbReference>
<proteinExistence type="inferred from homology"/>
<evidence type="ECO:0000256" key="5">
    <source>
        <dbReference type="ARBA" id="ARBA00022430"/>
    </source>
</evidence>
<dbReference type="Gene3D" id="3.30.160.270">
    <property type="match status" value="1"/>
</dbReference>
<dbReference type="Pfam" id="PF00682">
    <property type="entry name" value="HMGL-like"/>
    <property type="match status" value="1"/>
</dbReference>
<dbReference type="RefSeq" id="WP_008514527.1">
    <property type="nucleotide sequence ID" value="NZ_ACJM01000002.1"/>
</dbReference>
<dbReference type="OrthoDB" id="9804858at2"/>
<dbReference type="Proteomes" id="UP000006443">
    <property type="component" value="Unassembled WGS sequence"/>
</dbReference>
<protein>
    <recommendedName>
        <fullName evidence="4 11">2-isopropylmalate synthase</fullName>
        <ecNumber evidence="3 11">2.3.3.13</ecNumber>
    </recommendedName>
    <alternativeName>
        <fullName evidence="11">Alpha-IPM synthase</fullName>
    </alternativeName>
    <alternativeName>
        <fullName evidence="11">Alpha-isopropylmalate synthase</fullName>
    </alternativeName>
</protein>
<comment type="function">
    <text evidence="11">Catalyzes the condensation of the acetyl group of acetyl-CoA with 3-methyl-2-oxobutanoate (2-ketoisovalerate) to form 3-carboxy-3-hydroxy-4-methylpentanoate (2-isopropylmalate).</text>
</comment>
<keyword evidence="8 11" id="KW-0479">Metal-binding</keyword>
<dbReference type="Pfam" id="PF08502">
    <property type="entry name" value="LeuA_dimer"/>
    <property type="match status" value="1"/>
</dbReference>
<dbReference type="eggNOG" id="COG0119">
    <property type="taxonomic scope" value="Bacteria"/>
</dbReference>
<comment type="pathway">
    <text evidence="1 11">Amino-acid biosynthesis; L-leucine biosynthesis; L-leucine from 3-methyl-2-oxobutanoate: step 1/4.</text>
</comment>
<evidence type="ECO:0000259" key="12">
    <source>
        <dbReference type="PROSITE" id="PS50991"/>
    </source>
</evidence>
<dbReference type="GO" id="GO:0009098">
    <property type="term" value="P:L-leucine biosynthetic process"/>
    <property type="evidence" value="ECO:0007669"/>
    <property type="project" value="UniProtKB-UniRule"/>
</dbReference>
<name>C0GDS3_DETAL</name>
<dbReference type="UniPathway" id="UPA00048">
    <property type="reaction ID" value="UER00070"/>
</dbReference>
<keyword evidence="5 11" id="KW-0432">Leucine biosynthesis</keyword>
<dbReference type="GO" id="GO:0003985">
    <property type="term" value="F:acetyl-CoA C-acetyltransferase activity"/>
    <property type="evidence" value="ECO:0007669"/>
    <property type="project" value="UniProtKB-UniRule"/>
</dbReference>
<sequence length="519" mass="56987">MTEKIMIFDSTLRDGEQTPGARLNRKEKLKIAKQLAKLNVDVIECGFPVSSPGEFKAVQSIAQQVKGPIITALARTIQGDIDAVWEAIKDAERPRIHTFLGSSDIHMKYKLQKDPQTLLEMGVEAVRYAKRYTADVQYSLEDATRSDLDYMCRVIEAVINAGATVINLPDTVGYAVPEEYGAMISNIMNRVPNIDKAIVSVHCHNDLGLAVANSLEAIKYGARQVECNINGIGERAGNAALEEIVTGLVIRKDYFQDYRTDVQLDEIYKTSRLVSNLTGIPIPVNKAVIGINAFAHSSGIHQDGVLKNLSTYEIINAELIGGKAAQMVLTARSGRHAVKNELQEMGFVLEETEFAQFFEAFLELADKKKEVFREDLEALMADRLAYAAPTYSLEYLQTVSGSRSIPAAVVKLKKDDEIFVETDCGAGPIDAAYNAIDKITGIEPRLETYNLRGVTEGRDALGEVSIMIQYQDKNIVGRGTSTDIIEASVRAYLNGVNKLLSICHMNGNGHTNGCGCDVK</sequence>
<dbReference type="PANTHER" id="PTHR10277:SF9">
    <property type="entry name" value="2-ISOPROPYLMALATE SYNTHASE 1, CHLOROPLASTIC-RELATED"/>
    <property type="match status" value="1"/>
</dbReference>
<evidence type="ECO:0000313" key="14">
    <source>
        <dbReference type="Proteomes" id="UP000006443"/>
    </source>
</evidence>
<dbReference type="HAMAP" id="MF_01025">
    <property type="entry name" value="LeuA_type1"/>
    <property type="match status" value="1"/>
</dbReference>
<feature type="region of interest" description="Regulatory domain" evidence="11">
    <location>
        <begin position="392"/>
        <end position="519"/>
    </location>
</feature>
<dbReference type="PROSITE" id="PS50991">
    <property type="entry name" value="PYR_CT"/>
    <property type="match status" value="1"/>
</dbReference>
<dbReference type="SUPFAM" id="SSF51569">
    <property type="entry name" value="Aldolase"/>
    <property type="match status" value="1"/>
</dbReference>
<accession>C0GDS3</accession>
<dbReference type="InterPro" id="IPR000891">
    <property type="entry name" value="PYR_CT"/>
</dbReference>
<evidence type="ECO:0000256" key="4">
    <source>
        <dbReference type="ARBA" id="ARBA00018198"/>
    </source>
</evidence>
<dbReference type="InterPro" id="IPR050073">
    <property type="entry name" value="2-IPM_HCS-like"/>
</dbReference>
<dbReference type="EMBL" id="ACJM01000002">
    <property type="protein sequence ID" value="EEG78556.1"/>
    <property type="molecule type" value="Genomic_DNA"/>
</dbReference>
<feature type="domain" description="Pyruvate carboxyltransferase" evidence="12">
    <location>
        <begin position="5"/>
        <end position="268"/>
    </location>
</feature>
<evidence type="ECO:0000256" key="9">
    <source>
        <dbReference type="ARBA" id="ARBA00023211"/>
    </source>
</evidence>
<dbReference type="SUPFAM" id="SSF110921">
    <property type="entry name" value="2-isopropylmalate synthase LeuA, allosteric (dimerisation) domain"/>
    <property type="match status" value="1"/>
</dbReference>
<dbReference type="CDD" id="cd07940">
    <property type="entry name" value="DRE_TIM_IPMS"/>
    <property type="match status" value="1"/>
</dbReference>
<feature type="binding site" evidence="11">
    <location>
        <position position="14"/>
    </location>
    <ligand>
        <name>Mn(2+)</name>
        <dbReference type="ChEBI" id="CHEBI:29035"/>
    </ligand>
</feature>
<dbReference type="EC" id="2.3.3.13" evidence="3 11"/>
<dbReference type="NCBIfam" id="NF002086">
    <property type="entry name" value="PRK00915.1-3"/>
    <property type="match status" value="1"/>
</dbReference>
<dbReference type="STRING" id="555088.DealDRAFT_0486"/>
<evidence type="ECO:0000256" key="1">
    <source>
        <dbReference type="ARBA" id="ARBA00004689"/>
    </source>
</evidence>
<comment type="caution">
    <text evidence="13">The sequence shown here is derived from an EMBL/GenBank/DDBJ whole genome shotgun (WGS) entry which is preliminary data.</text>
</comment>
<dbReference type="GO" id="GO:0030145">
    <property type="term" value="F:manganese ion binding"/>
    <property type="evidence" value="ECO:0007669"/>
    <property type="project" value="UniProtKB-UniRule"/>
</dbReference>
<evidence type="ECO:0000256" key="2">
    <source>
        <dbReference type="ARBA" id="ARBA00009396"/>
    </source>
</evidence>
<dbReference type="FunFam" id="3.20.20.70:FF:000010">
    <property type="entry name" value="2-isopropylmalate synthase"/>
    <property type="match status" value="1"/>
</dbReference>
<keyword evidence="10 11" id="KW-0100">Branched-chain amino acid biosynthesis</keyword>
<keyword evidence="11" id="KW-0963">Cytoplasm</keyword>
<gene>
    <name evidence="11" type="primary">leuA</name>
    <name evidence="13" type="ORF">DealDRAFT_0486</name>
</gene>
<comment type="cofactor">
    <cofactor evidence="11">
        <name>Mn(2+)</name>
        <dbReference type="ChEBI" id="CHEBI:29035"/>
    </cofactor>
</comment>
<dbReference type="InterPro" id="IPR005671">
    <property type="entry name" value="LeuA_bact_synth"/>
</dbReference>
<organism evidence="13 14">
    <name type="scientific">Dethiobacter alkaliphilus AHT 1</name>
    <dbReference type="NCBI Taxonomy" id="555088"/>
    <lineage>
        <taxon>Bacteria</taxon>
        <taxon>Bacillati</taxon>
        <taxon>Bacillota</taxon>
        <taxon>Dethiobacteria</taxon>
        <taxon>Dethiobacterales</taxon>
        <taxon>Dethiobacteraceae</taxon>
        <taxon>Dethiobacter</taxon>
    </lineage>
</organism>
<feature type="binding site" evidence="11">
    <location>
        <position position="204"/>
    </location>
    <ligand>
        <name>Mn(2+)</name>
        <dbReference type="ChEBI" id="CHEBI:29035"/>
    </ligand>
</feature>
<comment type="subunit">
    <text evidence="11">Homodimer.</text>
</comment>
<keyword evidence="14" id="KW-1185">Reference proteome</keyword>
<feature type="binding site" evidence="11">
    <location>
        <position position="202"/>
    </location>
    <ligand>
        <name>Mn(2+)</name>
        <dbReference type="ChEBI" id="CHEBI:29035"/>
    </ligand>
</feature>
<dbReference type="GO" id="GO:0003852">
    <property type="term" value="F:2-isopropylmalate synthase activity"/>
    <property type="evidence" value="ECO:0007669"/>
    <property type="project" value="UniProtKB-UniRule"/>
</dbReference>
<evidence type="ECO:0000256" key="7">
    <source>
        <dbReference type="ARBA" id="ARBA00022679"/>
    </source>
</evidence>
<dbReference type="FunFam" id="3.30.160.270:FF:000003">
    <property type="entry name" value="2-isopropylmalate synthase"/>
    <property type="match status" value="1"/>
</dbReference>
<evidence type="ECO:0000256" key="3">
    <source>
        <dbReference type="ARBA" id="ARBA00012973"/>
    </source>
</evidence>
<comment type="catalytic activity">
    <reaction evidence="11">
        <text>3-methyl-2-oxobutanoate + acetyl-CoA + H2O = (2S)-2-isopropylmalate + CoA + H(+)</text>
        <dbReference type="Rhea" id="RHEA:21524"/>
        <dbReference type="ChEBI" id="CHEBI:1178"/>
        <dbReference type="ChEBI" id="CHEBI:11851"/>
        <dbReference type="ChEBI" id="CHEBI:15377"/>
        <dbReference type="ChEBI" id="CHEBI:15378"/>
        <dbReference type="ChEBI" id="CHEBI:57287"/>
        <dbReference type="ChEBI" id="CHEBI:57288"/>
        <dbReference type="EC" id="2.3.3.13"/>
    </reaction>
</comment>
<dbReference type="Gene3D" id="1.10.238.260">
    <property type="match status" value="1"/>
</dbReference>
<dbReference type="PROSITE" id="PS00816">
    <property type="entry name" value="AIPM_HOMOCIT_SYNTH_2"/>
    <property type="match status" value="1"/>
</dbReference>
<keyword evidence="6 11" id="KW-0028">Amino-acid biosynthesis</keyword>
<dbReference type="InterPro" id="IPR013709">
    <property type="entry name" value="2-isopropylmalate_synth_dimer"/>
</dbReference>